<comment type="caution">
    <text evidence="2">The sequence shown here is derived from an EMBL/GenBank/DDBJ whole genome shotgun (WGS) entry which is preliminary data.</text>
</comment>
<evidence type="ECO:0000259" key="1">
    <source>
        <dbReference type="PROSITE" id="PS50994"/>
    </source>
</evidence>
<dbReference type="PANTHER" id="PTHR35004">
    <property type="entry name" value="TRANSPOSASE RV3428C-RELATED"/>
    <property type="match status" value="1"/>
</dbReference>
<sequence length="266" mass="30614">MIRKRIGIVYNWHSDIKYGPYLPIGPNGQKKQVYLVAIIDDATRFIFHAAFYPMLDSRCVEDALRQAIMKQGVPEAVYFDNGKQFRNRWMKRTCSTLGIRLLYARPYSPESKGKVERFNQTVDGFLAEAALEKPKDLNRLNDLFQVWLEECYQLKTHAGLEDGKSPLEAFRGDAKPLRFADMRLIADAFLHAETRKVDKSGCISFQDQKYEVGLAFIGCKVDVVYNPADLEELRIEYEGHEPFMVRKLIIGERAGQRTDLPETLLP</sequence>
<organism evidence="2 3">
    <name type="scientific">Metabacillus fastidiosus</name>
    <dbReference type="NCBI Taxonomy" id="1458"/>
    <lineage>
        <taxon>Bacteria</taxon>
        <taxon>Bacillati</taxon>
        <taxon>Bacillota</taxon>
        <taxon>Bacilli</taxon>
        <taxon>Bacillales</taxon>
        <taxon>Bacillaceae</taxon>
        <taxon>Metabacillus</taxon>
    </lineage>
</organism>
<evidence type="ECO:0000313" key="2">
    <source>
        <dbReference type="EMBL" id="MED4403970.1"/>
    </source>
</evidence>
<dbReference type="InterPro" id="IPR001584">
    <property type="entry name" value="Integrase_cat-core"/>
</dbReference>
<protein>
    <submittedName>
        <fullName evidence="2">DDE-type integrase/transposase/recombinase</fullName>
    </submittedName>
</protein>
<proteinExistence type="predicted"/>
<dbReference type="PROSITE" id="PS50994">
    <property type="entry name" value="INTEGRASE"/>
    <property type="match status" value="1"/>
</dbReference>
<reference evidence="2 3" key="1">
    <citation type="submission" date="2023-03" db="EMBL/GenBank/DDBJ databases">
        <title>Bacillus Genome Sequencing.</title>
        <authorList>
            <person name="Dunlap C."/>
        </authorList>
    </citation>
    <scope>NUCLEOTIDE SEQUENCE [LARGE SCALE GENOMIC DNA]</scope>
    <source>
        <strain evidence="2 3">NRS-1717</strain>
    </source>
</reference>
<dbReference type="SUPFAM" id="SSF53098">
    <property type="entry name" value="Ribonuclease H-like"/>
    <property type="match status" value="1"/>
</dbReference>
<gene>
    <name evidence="2" type="ORF">P9271_22025</name>
</gene>
<dbReference type="PANTHER" id="PTHR35004:SF6">
    <property type="entry name" value="TRANSPOSASE"/>
    <property type="match status" value="1"/>
</dbReference>
<dbReference type="RefSeq" id="WP_328015926.1">
    <property type="nucleotide sequence ID" value="NZ_JARTFS010000021.1"/>
</dbReference>
<name>A0ABU6P3N8_9BACI</name>
<dbReference type="Pfam" id="PF00665">
    <property type="entry name" value="rve"/>
    <property type="match status" value="1"/>
</dbReference>
<dbReference type="InterPro" id="IPR015378">
    <property type="entry name" value="Transposase-like_Mu_C"/>
</dbReference>
<dbReference type="Proteomes" id="UP001342826">
    <property type="component" value="Unassembled WGS sequence"/>
</dbReference>
<accession>A0ABU6P3N8</accession>
<keyword evidence="3" id="KW-1185">Reference proteome</keyword>
<dbReference type="EMBL" id="JARTFS010000021">
    <property type="protein sequence ID" value="MED4403970.1"/>
    <property type="molecule type" value="Genomic_DNA"/>
</dbReference>
<dbReference type="Pfam" id="PF09299">
    <property type="entry name" value="Mu-transpos_C"/>
    <property type="match status" value="1"/>
</dbReference>
<evidence type="ECO:0000313" key="3">
    <source>
        <dbReference type="Proteomes" id="UP001342826"/>
    </source>
</evidence>
<feature type="domain" description="Integrase catalytic" evidence="1">
    <location>
        <begin position="3"/>
        <end position="174"/>
    </location>
</feature>
<dbReference type="Gene3D" id="3.30.420.10">
    <property type="entry name" value="Ribonuclease H-like superfamily/Ribonuclease H"/>
    <property type="match status" value="1"/>
</dbReference>
<dbReference type="InterPro" id="IPR012337">
    <property type="entry name" value="RNaseH-like_sf"/>
</dbReference>
<dbReference type="InterPro" id="IPR036397">
    <property type="entry name" value="RNaseH_sf"/>
</dbReference>